<evidence type="ECO:0000313" key="2">
    <source>
        <dbReference type="EMBL" id="KIZ00445.1"/>
    </source>
</evidence>
<keyword evidence="3" id="KW-1185">Reference proteome</keyword>
<evidence type="ECO:0000256" key="1">
    <source>
        <dbReference type="SAM" id="MobiDB-lite"/>
    </source>
</evidence>
<gene>
    <name evidence="2" type="ORF">MNEG_7519</name>
</gene>
<sequence length="125" mass="13119">MEATLASNGAALMEPQDSSPVAGGSLEQRLCRLEDAALVLLQGVPYLLAEPSKDLADARLWRSPTTEHTAEIGRRLLLYRGLQQPVLEGAAGVLQGAWRRFVQRRRGGGGGGGGAPEQGGRGSDA</sequence>
<proteinExistence type="predicted"/>
<dbReference type="Proteomes" id="UP000054498">
    <property type="component" value="Unassembled WGS sequence"/>
</dbReference>
<feature type="region of interest" description="Disordered" evidence="1">
    <location>
        <begin position="105"/>
        <end position="125"/>
    </location>
</feature>
<dbReference type="AlphaFoldDB" id="A0A0D2MAZ3"/>
<reference evidence="2 3" key="1">
    <citation type="journal article" date="2013" name="BMC Genomics">
        <title>Reconstruction of the lipid metabolism for the microalga Monoraphidium neglectum from its genome sequence reveals characteristics suitable for biofuel production.</title>
        <authorList>
            <person name="Bogen C."/>
            <person name="Al-Dilaimi A."/>
            <person name="Albersmeier A."/>
            <person name="Wichmann J."/>
            <person name="Grundmann M."/>
            <person name="Rupp O."/>
            <person name="Lauersen K.J."/>
            <person name="Blifernez-Klassen O."/>
            <person name="Kalinowski J."/>
            <person name="Goesmann A."/>
            <person name="Mussgnug J.H."/>
            <person name="Kruse O."/>
        </authorList>
    </citation>
    <scope>NUCLEOTIDE SEQUENCE [LARGE SCALE GENOMIC DNA]</scope>
    <source>
        <strain evidence="2 3">SAG 48.87</strain>
    </source>
</reference>
<protein>
    <submittedName>
        <fullName evidence="2">Uncharacterized protein</fullName>
    </submittedName>
</protein>
<accession>A0A0D2MAZ3</accession>
<dbReference type="RefSeq" id="XP_013899464.1">
    <property type="nucleotide sequence ID" value="XM_014044010.1"/>
</dbReference>
<feature type="region of interest" description="Disordered" evidence="1">
    <location>
        <begin position="1"/>
        <end position="23"/>
    </location>
</feature>
<evidence type="ECO:0000313" key="3">
    <source>
        <dbReference type="Proteomes" id="UP000054498"/>
    </source>
</evidence>
<feature type="compositionally biased region" description="Gly residues" evidence="1">
    <location>
        <begin position="108"/>
        <end position="125"/>
    </location>
</feature>
<name>A0A0D2MAZ3_9CHLO</name>
<dbReference type="EMBL" id="KK101555">
    <property type="protein sequence ID" value="KIZ00445.1"/>
    <property type="molecule type" value="Genomic_DNA"/>
</dbReference>
<dbReference type="KEGG" id="mng:MNEG_7519"/>
<organism evidence="2 3">
    <name type="scientific">Monoraphidium neglectum</name>
    <dbReference type="NCBI Taxonomy" id="145388"/>
    <lineage>
        <taxon>Eukaryota</taxon>
        <taxon>Viridiplantae</taxon>
        <taxon>Chlorophyta</taxon>
        <taxon>core chlorophytes</taxon>
        <taxon>Chlorophyceae</taxon>
        <taxon>CS clade</taxon>
        <taxon>Sphaeropleales</taxon>
        <taxon>Selenastraceae</taxon>
        <taxon>Monoraphidium</taxon>
    </lineage>
</organism>
<dbReference type="GeneID" id="25740395"/>